<dbReference type="EMBL" id="JBHTJT010000017">
    <property type="protein sequence ID" value="MFD0980333.1"/>
    <property type="molecule type" value="Genomic_DNA"/>
</dbReference>
<evidence type="ECO:0000313" key="2">
    <source>
        <dbReference type="EMBL" id="MFD0980333.1"/>
    </source>
</evidence>
<reference evidence="3" key="1">
    <citation type="journal article" date="2019" name="Int. J. Syst. Evol. Microbiol.">
        <title>The Global Catalogue of Microorganisms (GCM) 10K type strain sequencing project: providing services to taxonomists for standard genome sequencing and annotation.</title>
        <authorList>
            <consortium name="The Broad Institute Genomics Platform"/>
            <consortium name="The Broad Institute Genome Sequencing Center for Infectious Disease"/>
            <person name="Wu L."/>
            <person name="Ma J."/>
        </authorList>
    </citation>
    <scope>NUCLEOTIDE SEQUENCE [LARGE SCALE GENOMIC DNA]</scope>
    <source>
        <strain evidence="3">CCUG 60524</strain>
    </source>
</reference>
<dbReference type="RefSeq" id="WP_386074672.1">
    <property type="nucleotide sequence ID" value="NZ_JBHTJT010000017.1"/>
</dbReference>
<keyword evidence="3" id="KW-1185">Reference proteome</keyword>
<dbReference type="Proteomes" id="UP001597108">
    <property type="component" value="Unassembled WGS sequence"/>
</dbReference>
<comment type="caution">
    <text evidence="2">The sequence shown here is derived from an EMBL/GenBank/DDBJ whole genome shotgun (WGS) entry which is preliminary data.</text>
</comment>
<name>A0ABW3IQC5_9RHOB</name>
<evidence type="ECO:0008006" key="4">
    <source>
        <dbReference type="Google" id="ProtNLM"/>
    </source>
</evidence>
<keyword evidence="1" id="KW-0472">Membrane</keyword>
<feature type="transmembrane region" description="Helical" evidence="1">
    <location>
        <begin position="12"/>
        <end position="36"/>
    </location>
</feature>
<organism evidence="2 3">
    <name type="scientific">Tropicimonas aquimaris</name>
    <dbReference type="NCBI Taxonomy" id="914152"/>
    <lineage>
        <taxon>Bacteria</taxon>
        <taxon>Pseudomonadati</taxon>
        <taxon>Pseudomonadota</taxon>
        <taxon>Alphaproteobacteria</taxon>
        <taxon>Rhodobacterales</taxon>
        <taxon>Roseobacteraceae</taxon>
        <taxon>Tropicimonas</taxon>
    </lineage>
</organism>
<evidence type="ECO:0000256" key="1">
    <source>
        <dbReference type="SAM" id="Phobius"/>
    </source>
</evidence>
<protein>
    <recommendedName>
        <fullName evidence="4">DUF4375 domain-containing protein</fullName>
    </recommendedName>
</protein>
<proteinExistence type="predicted"/>
<keyword evidence="1" id="KW-0812">Transmembrane</keyword>
<evidence type="ECO:0000313" key="3">
    <source>
        <dbReference type="Proteomes" id="UP001597108"/>
    </source>
</evidence>
<sequence>MIGRDQYFCRSFFIVIFLYIDILWFLIICIGVISMFSASMFRERFELVDLHKEHRGEDEAVQSLALSNRIAFPLDGRKPEESQFLVVIRAQSMHGTARMAGRLVQELMPQSDSTEVILDIDWAKAWEKARSHYEREHNPSAWCAVYMNGEPVFQDGEYDPLLDAIERCSASNKNEYDQAVEIVEYAFWEYGKAVRLQKQSVPALTIRRERDDALRCSLIIRAMRQTSTFNVTMRPPIVEGQRKGHVTAHGALHICASFLESIQLAYQIGRLNTEVRQFKLGPSSEKAHQAENAHNQMLLLKDELEEYETLYDIVYRPDKPDLHRIIRETENTIIL</sequence>
<keyword evidence="1" id="KW-1133">Transmembrane helix</keyword>
<accession>A0ABW3IQC5</accession>
<gene>
    <name evidence="2" type="ORF">ACFQ2S_11795</name>
</gene>